<dbReference type="Proteomes" id="UP000003754">
    <property type="component" value="Segment"/>
</dbReference>
<proteinExistence type="predicted"/>
<protein>
    <submittedName>
        <fullName evidence="1">Uncharacterized protein</fullName>
    </submittedName>
</protein>
<accession>J7F8Y3</accession>
<organism evidence="1 2">
    <name type="scientific">Agrobacterium phage 7-7-1</name>
    <dbReference type="NCBI Taxonomy" id="1161931"/>
    <lineage>
        <taxon>Viruses</taxon>
        <taxon>Duplodnaviria</taxon>
        <taxon>Heunggongvirae</taxon>
        <taxon>Uroviricota</taxon>
        <taxon>Caudoviricetes</taxon>
        <taxon>Schmittlotzvirus</taxon>
        <taxon>Schmittlotzvirus sv771</taxon>
    </lineage>
</organism>
<name>J7F8Y3_9CAUD</name>
<evidence type="ECO:0000313" key="1">
    <source>
        <dbReference type="EMBL" id="AFH19750.1"/>
    </source>
</evidence>
<dbReference type="RefSeq" id="YP_007006508.1">
    <property type="nucleotide sequence ID" value="NC_019519.1"/>
</dbReference>
<gene>
    <name evidence="1" type="ORF">7-7-1_00052</name>
</gene>
<reference evidence="1 2" key="1">
    <citation type="submission" date="2011-12" db="EMBL/GenBank/DDBJ databases">
        <title>The genome sequence of the flagella-specific Agrobacterium bacteriophage 7-7-1.</title>
        <authorList>
            <person name="Schmitt R."/>
            <person name="Van den Bossche A."/>
            <person name="Lavigne R."/>
            <person name="Kropinski A.M."/>
        </authorList>
    </citation>
    <scope>NUCLEOTIDE SEQUENCE [LARGE SCALE GENOMIC DNA]</scope>
</reference>
<dbReference type="EMBL" id="JQ312117">
    <property type="protein sequence ID" value="AFH19750.1"/>
    <property type="molecule type" value="Genomic_DNA"/>
</dbReference>
<dbReference type="KEGG" id="vg:14012005"/>
<sequence>MDAKEIFEASPKLRDEAGEAIEKINAEIIEKFGRGENRTVGEVIELVTTAGTAFIGEIEKFRTVENATKAAREAVGL</sequence>
<evidence type="ECO:0000313" key="2">
    <source>
        <dbReference type="Proteomes" id="UP000003754"/>
    </source>
</evidence>
<keyword evidence="2" id="KW-1185">Reference proteome</keyword>
<dbReference type="GeneID" id="14012005"/>